<organism evidence="2 3">
    <name type="scientific">Pandoraea vervacti</name>
    <dbReference type="NCBI Taxonomy" id="656178"/>
    <lineage>
        <taxon>Bacteria</taxon>
        <taxon>Pseudomonadati</taxon>
        <taxon>Pseudomonadota</taxon>
        <taxon>Betaproteobacteria</taxon>
        <taxon>Burkholderiales</taxon>
        <taxon>Burkholderiaceae</taxon>
        <taxon>Pandoraea</taxon>
    </lineage>
</organism>
<sequence>MPIEVQGPRTTPVTCALQPEPTPADMAARAYDDWTAQAATMSAACGLPHAAQAVYCLLSLPIRWGPTAASVVLDMLEVGGQPASIEGIDTLHTLDMPTGELLARLLSRAGCPLPGKSHDNALSLCCAQARFGVWIAGSPCWASDEASFGGFYHALFAAVKSCDPACITDREVEHMLPLLPALVLRCPEAAQRAWERATTQGRRRGMAHAPVHAPTNGNALRPRRAPAWDGALSQTCALLAAGGGLAYAGAAISPLIGAVAGAVFEAAALTFGVASLWRCAPDDAAQARYAQALTLMLPELRPWHIRQVMARLDGAERRLNIFHVVGSLRYALRDASPDALPHAFPHAFPHASSRALSRAPSQVCPQQAPERVIAQWGASDVERVAEDIAQARRPAAQHRIAQILEPLLTLADQYGMLAPWDGAGEVRDAHAIRYARAWQAQVPVHSPCRLTHLSHGAGTAPADVGRRTRDANDWGEVPSVRPASEAIPASSPSSVALKDPLRDAGLQTAAWSLGAYLRGRYRNVIPATGLAAVTSLALTYWRRESASVPSGVAAHSVDSADSIEAMPLASPLTATRAPANASRQFARPSGGGPVDLRDKLSLAQLLTLHAWMGWQIDEGSFAEFSTRAKDYSIDTVMRVFHDYVLAHGGPTGVVSWNAPVNVTYREVGHLYQAHGFGTGIHVKAAFPLWQVALGHHYLHESLRLGGSTIVASVRAGDEAVQPFLRVVNDDKFRQALLAHDVQSIEALGRNRQASIAFSTYVRTSVSKAVLDALAAGVTLSTGDAFAASRLTRKALDRIQGLRLELVTYRGDVVAGLVALRDPALDRALMISIKRGTWRQWNRQEEVTPAFREFMLDHLPIRSVLRVNGLFRWNSVQFRFAPRRGADVNGKSMGGAYGVRPAKSLMSYANAGSLGRPYRPELAFRADDRIWPALWEAELKTMRKNLDVQIVTADVRGTRDWHQLTVSMLQGAMVMFPILAGAFPLSILDTGAFFRVGATALAIGQISALSRSETTATLRELRRMHDGIKQMAAVMLVNQVGASGEPLEKILRALLSAGIVAAGQLLRNVRPLIGATPTHMLVRLVFSERARGLTALSSANATKEAPWRTIARLRQEDIAAGTPTWQGLRDDAKSDVKGEVKAFLGQARVCVQTLDELTHLPPGYVIAFVHRVRAGSGARGRTVKSGMFFAGVTCGRGAVVGRSIEPEIVLLGTEGYELLDFVGDHANLFEFRQDGIVVCEDVEFEIFVEASVRELIPALPETLLLPQLRGLGSAPDGAGAGVSDARVDASPDEAQANTWYEARTQAERDWQAVTRRWRWLRWGEDPSALEDHPAGSPRAIALVGGDPARSQASGTHATTDMPTPMRTPMPTPIPTPIPTPTPTPMPTSGPTRESTASTPETVGTSTLAVFGIRKPGMVIETLWDRPAFRTALHDTIATLETGLWLWHVRRVDDASGMLLAARLAGRIDPRAVETFGVTVAGVIALANDLDTVVVSLRTGQLLRWPKTPKAPELEAMRRFLLSHLHQGDANDLGDLLTGKVLPVDSSIQLFKSRRFKGDWRVALENDLRDWIADEVTCLTGSRRKAGVLRCERPDREADDLMYLLGRAARALRGETELDMMRDLRDVLGAGDGQAVAAVTAQIRRDAGGNGDRPSLMFAHYLGATLQEYARDNFEFTLGQSPPDQARSIAERWCSHARFRFMSHVTHGDIASLVRSGLTVPAFGSALRRFGAYQDFGDFGVMQSMVRQHIGYKGGRFGPIQLGASLVEVVNRFSIATIPPGYQVLVMSAQHSSVSPRIYGELTTLGNGVAAGWLSLNATLDDPWNMQYLRVELARDDDSRLRFDNGFRLRDKTLVRVWVDENTPGLLSGKPAPSHQTHAFTNTALLQSLKDNARVNQAIQGNFETDPQDTVFIGGEVASEIFTILQTHNITGIRYRLIAAWDAPRQRKPRLSFALTGRFAVPAPGNLETRHVDDAKTLAPERHPVVVDLFASRLLGHGHGVSSIGYVAGESDWRAAYTRHGGNRCIRYWDFDDCTAMVEAGMRCQRSPGVLAYGDHPQAYVLVVPDWHDIPQPGWHPNRE</sequence>
<gene>
    <name evidence="2" type="ORF">UC34_14280</name>
</gene>
<evidence type="ECO:0000313" key="3">
    <source>
        <dbReference type="Proteomes" id="UP000035085"/>
    </source>
</evidence>
<feature type="compositionally biased region" description="Pro residues" evidence="1">
    <location>
        <begin position="1364"/>
        <end position="1386"/>
    </location>
</feature>
<protein>
    <submittedName>
        <fullName evidence="2">Uncharacterized protein</fullName>
    </submittedName>
</protein>
<evidence type="ECO:0000313" key="2">
    <source>
        <dbReference type="EMBL" id="AJP57832.1"/>
    </source>
</evidence>
<name>A0ABN4FXT1_9BURK</name>
<keyword evidence="3" id="KW-1185">Reference proteome</keyword>
<feature type="region of interest" description="Disordered" evidence="1">
    <location>
        <begin position="1345"/>
        <end position="1402"/>
    </location>
</feature>
<feature type="compositionally biased region" description="Polar residues" evidence="1">
    <location>
        <begin position="1391"/>
        <end position="1402"/>
    </location>
</feature>
<proteinExistence type="predicted"/>
<dbReference type="EMBL" id="CP010897">
    <property type="protein sequence ID" value="AJP57832.1"/>
    <property type="molecule type" value="Genomic_DNA"/>
</dbReference>
<feature type="region of interest" description="Disordered" evidence="1">
    <location>
        <begin position="201"/>
        <end position="220"/>
    </location>
</feature>
<dbReference type="Proteomes" id="UP000035085">
    <property type="component" value="Chromosome"/>
</dbReference>
<reference evidence="3" key="1">
    <citation type="submission" date="2015-02" db="EMBL/GenBank/DDBJ databases">
        <title>Complete Genome Sequencing of Pandoraea vervacti NS15 sp. nov.</title>
        <authorList>
            <person name="Chan K.-G."/>
        </authorList>
    </citation>
    <scope>NUCLEOTIDE SEQUENCE [LARGE SCALE GENOMIC DNA]</scope>
    <source>
        <strain evidence="3">NS15</strain>
    </source>
</reference>
<dbReference type="Gene3D" id="3.10.670.10">
    <property type="entry name" value="Secreted effector protein ssei"/>
    <property type="match status" value="1"/>
</dbReference>
<accession>A0ABN4FXT1</accession>
<evidence type="ECO:0000256" key="1">
    <source>
        <dbReference type="SAM" id="MobiDB-lite"/>
    </source>
</evidence>
<dbReference type="RefSeq" id="WP_044456069.1">
    <property type="nucleotide sequence ID" value="NZ_CP010897.2"/>
</dbReference>